<feature type="domain" description="Heterokaryon incompatibility" evidence="1">
    <location>
        <begin position="46"/>
        <end position="215"/>
    </location>
</feature>
<accession>A0A8H6N2W2</accession>
<protein>
    <submittedName>
        <fullName evidence="2">Ankyrin and het domain protein</fullName>
    </submittedName>
</protein>
<name>A0A8H6N2W2_9PEZI</name>
<dbReference type="PANTHER" id="PTHR24148:SF73">
    <property type="entry name" value="HET DOMAIN PROTEIN (AFU_ORTHOLOGUE AFUA_8G01020)"/>
    <property type="match status" value="1"/>
</dbReference>
<evidence type="ECO:0000313" key="3">
    <source>
        <dbReference type="Proteomes" id="UP000652219"/>
    </source>
</evidence>
<sequence>MPDYEYLPLGSNEIRRLILFLGSVEDPLEVRVVHDIFEPPHTVPQYEALWYVWGSQETPEILTVFGDTVFDGSLDRSSLREAGSIPLGQNLATALRHLRRKSEGRVIWCDAVCINQRDASERSVQVQRMKDVYRVSERVVAWLSQGSEETQRAVKVLCQEMWTTAFDYNANKWLNDKESLIKRSEYFESLDQQDWRAIHYFLSLPWFKRLWVRQEIVLANDSAIFMIGAAVVDLATFINAIDSIYWYAWKKQLLIEDDAQIDLADKITNVWSLLHSRQNLASPIDYMLGWTQTCECSDPRDRIYGILGICEKLDICPDYTKSAQDVYLDVVRIHVDRYKTANFLG</sequence>
<dbReference type="InterPro" id="IPR010730">
    <property type="entry name" value="HET"/>
</dbReference>
<evidence type="ECO:0000259" key="1">
    <source>
        <dbReference type="Pfam" id="PF06985"/>
    </source>
</evidence>
<evidence type="ECO:0000313" key="2">
    <source>
        <dbReference type="EMBL" id="KAF6818314.1"/>
    </source>
</evidence>
<organism evidence="2 3">
    <name type="scientific">Colletotrichum sojae</name>
    <dbReference type="NCBI Taxonomy" id="2175907"/>
    <lineage>
        <taxon>Eukaryota</taxon>
        <taxon>Fungi</taxon>
        <taxon>Dikarya</taxon>
        <taxon>Ascomycota</taxon>
        <taxon>Pezizomycotina</taxon>
        <taxon>Sordariomycetes</taxon>
        <taxon>Hypocreomycetidae</taxon>
        <taxon>Glomerellales</taxon>
        <taxon>Glomerellaceae</taxon>
        <taxon>Colletotrichum</taxon>
        <taxon>Colletotrichum orchidearum species complex</taxon>
    </lineage>
</organism>
<comment type="caution">
    <text evidence="2">The sequence shown here is derived from an EMBL/GenBank/DDBJ whole genome shotgun (WGS) entry which is preliminary data.</text>
</comment>
<gene>
    <name evidence="2" type="ORF">CSOJ01_01955</name>
</gene>
<dbReference type="PANTHER" id="PTHR24148">
    <property type="entry name" value="ANKYRIN REPEAT DOMAIN-CONTAINING PROTEIN 39 HOMOLOG-RELATED"/>
    <property type="match status" value="1"/>
</dbReference>
<proteinExistence type="predicted"/>
<dbReference type="Proteomes" id="UP000652219">
    <property type="component" value="Unassembled WGS sequence"/>
</dbReference>
<reference evidence="2 3" key="1">
    <citation type="journal article" date="2020" name="Phytopathology">
        <title>Genome Sequence Resources of Colletotrichum truncatum, C. plurivorum, C. musicola, and C. sojae: Four Species Pathogenic to Soybean (Glycine max).</title>
        <authorList>
            <person name="Rogerio F."/>
            <person name="Boufleur T.R."/>
            <person name="Ciampi-Guillardi M."/>
            <person name="Sukno S.A."/>
            <person name="Thon M.R."/>
            <person name="Massola Junior N.S."/>
            <person name="Baroncelli R."/>
        </authorList>
    </citation>
    <scope>NUCLEOTIDE SEQUENCE [LARGE SCALE GENOMIC DNA]</scope>
    <source>
        <strain evidence="2 3">LFN0009</strain>
    </source>
</reference>
<dbReference type="AlphaFoldDB" id="A0A8H6N2W2"/>
<dbReference type="EMBL" id="WIGN01000016">
    <property type="protein sequence ID" value="KAF6818314.1"/>
    <property type="molecule type" value="Genomic_DNA"/>
</dbReference>
<dbReference type="Pfam" id="PF06985">
    <property type="entry name" value="HET"/>
    <property type="match status" value="1"/>
</dbReference>
<dbReference type="InterPro" id="IPR052895">
    <property type="entry name" value="HetReg/Transcr_Mod"/>
</dbReference>
<keyword evidence="3" id="KW-1185">Reference proteome</keyword>